<gene>
    <name evidence="2" type="ORF">MEDL_12934</name>
</gene>
<comment type="caution">
    <text evidence="2">The sequence shown here is derived from an EMBL/GenBank/DDBJ whole genome shotgun (WGS) entry which is preliminary data.</text>
</comment>
<dbReference type="Proteomes" id="UP000683360">
    <property type="component" value="Unassembled WGS sequence"/>
</dbReference>
<protein>
    <submittedName>
        <fullName evidence="2">Uncharacterized protein</fullName>
    </submittedName>
</protein>
<dbReference type="OrthoDB" id="6191404at2759"/>
<proteinExistence type="predicted"/>
<name>A0A8S3QMS1_MYTED</name>
<feature type="region of interest" description="Disordered" evidence="1">
    <location>
        <begin position="130"/>
        <end position="158"/>
    </location>
</feature>
<reference evidence="2" key="1">
    <citation type="submission" date="2021-03" db="EMBL/GenBank/DDBJ databases">
        <authorList>
            <person name="Bekaert M."/>
        </authorList>
    </citation>
    <scope>NUCLEOTIDE SEQUENCE</scope>
</reference>
<evidence type="ECO:0000256" key="1">
    <source>
        <dbReference type="SAM" id="MobiDB-lite"/>
    </source>
</evidence>
<evidence type="ECO:0000313" key="2">
    <source>
        <dbReference type="EMBL" id="CAG2198159.1"/>
    </source>
</evidence>
<accession>A0A8S3QMS1</accession>
<feature type="compositionally biased region" description="Polar residues" evidence="1">
    <location>
        <begin position="142"/>
        <end position="158"/>
    </location>
</feature>
<dbReference type="EMBL" id="CAJPWZ010000669">
    <property type="protein sequence ID" value="CAG2198159.1"/>
    <property type="molecule type" value="Genomic_DNA"/>
</dbReference>
<keyword evidence="3" id="KW-1185">Reference proteome</keyword>
<sequence length="158" mass="18355">MNEGKQTDREKSDRYPKPDQIHALPQNMKERYIINKISNEKKEKSRVIPTQSKSITANGGTLNMNSEFALRRVKWENKFQTFRLQKASGKDYHISERKYRFSRLHKSSGKNCYIPKSKSDKVSKIVTKNIVPQEHKKECQKANRNGKTGQVPSTRSNS</sequence>
<evidence type="ECO:0000313" key="3">
    <source>
        <dbReference type="Proteomes" id="UP000683360"/>
    </source>
</evidence>
<organism evidence="2 3">
    <name type="scientific">Mytilus edulis</name>
    <name type="common">Blue mussel</name>
    <dbReference type="NCBI Taxonomy" id="6550"/>
    <lineage>
        <taxon>Eukaryota</taxon>
        <taxon>Metazoa</taxon>
        <taxon>Spiralia</taxon>
        <taxon>Lophotrochozoa</taxon>
        <taxon>Mollusca</taxon>
        <taxon>Bivalvia</taxon>
        <taxon>Autobranchia</taxon>
        <taxon>Pteriomorphia</taxon>
        <taxon>Mytilida</taxon>
        <taxon>Mytiloidea</taxon>
        <taxon>Mytilidae</taxon>
        <taxon>Mytilinae</taxon>
        <taxon>Mytilus</taxon>
    </lineage>
</organism>
<feature type="compositionally biased region" description="Basic and acidic residues" evidence="1">
    <location>
        <begin position="1"/>
        <end position="20"/>
    </location>
</feature>
<dbReference type="AlphaFoldDB" id="A0A8S3QMS1"/>
<feature type="region of interest" description="Disordered" evidence="1">
    <location>
        <begin position="1"/>
        <end position="27"/>
    </location>
</feature>